<organism evidence="2 3">
    <name type="scientific">Limosilactobacillus reuteri</name>
    <name type="common">Lactobacillus reuteri</name>
    <dbReference type="NCBI Taxonomy" id="1598"/>
    <lineage>
        <taxon>Bacteria</taxon>
        <taxon>Bacillati</taxon>
        <taxon>Bacillota</taxon>
        <taxon>Bacilli</taxon>
        <taxon>Lactobacillales</taxon>
        <taxon>Lactobacillaceae</taxon>
        <taxon>Limosilactobacillus</taxon>
    </lineage>
</organism>
<evidence type="ECO:0000313" key="3">
    <source>
        <dbReference type="Proteomes" id="UP001198026"/>
    </source>
</evidence>
<feature type="region of interest" description="Disordered" evidence="1">
    <location>
        <begin position="139"/>
        <end position="158"/>
    </location>
</feature>
<name>A0AAW4X633_LIMRT</name>
<comment type="caution">
    <text evidence="2">The sequence shown here is derived from an EMBL/GenBank/DDBJ whole genome shotgun (WGS) entry which is preliminary data.</text>
</comment>
<proteinExistence type="predicted"/>
<dbReference type="Pfam" id="PF05119">
    <property type="entry name" value="Terminase_4"/>
    <property type="match status" value="1"/>
</dbReference>
<feature type="compositionally biased region" description="Basic and acidic residues" evidence="1">
    <location>
        <begin position="143"/>
        <end position="158"/>
    </location>
</feature>
<dbReference type="Proteomes" id="UP001198026">
    <property type="component" value="Unassembled WGS sequence"/>
</dbReference>
<dbReference type="NCBIfam" id="TIGR01558">
    <property type="entry name" value="sm_term_P27"/>
    <property type="match status" value="1"/>
</dbReference>
<gene>
    <name evidence="2" type="ORF">LMB76_07480</name>
</gene>
<protein>
    <submittedName>
        <fullName evidence="2">Phage terminase small subunit P27 family</fullName>
    </submittedName>
</protein>
<evidence type="ECO:0000256" key="1">
    <source>
        <dbReference type="SAM" id="MobiDB-lite"/>
    </source>
</evidence>
<reference evidence="2" key="1">
    <citation type="submission" date="2021-10" db="EMBL/GenBank/DDBJ databases">
        <title>Evolutionary history and lifestyle of the vertebrate symbiont Limosilactobacillus reuteri.</title>
        <authorList>
            <person name="Zheng J."/>
            <person name="Li F."/>
            <person name="Gaenzle M."/>
            <person name="Walter J."/>
        </authorList>
    </citation>
    <scope>NUCLEOTIDE SEQUENCE</scope>
    <source>
        <strain evidence="2">GQ_1_3_1</strain>
    </source>
</reference>
<sequence>MSFLARKQKLLSQSTGHLRVVEQEAKYKAEFMAADGLPELQKTPPAHLDKVAKAEYRRIISSIGKLPLRNLDRSELELYCTWYSIYKDASVQLNKEQSKKRKNIAKINSAIKTIDKATRAIKGLASDLGLNVNSRLQMNMPQTDKEEHQSLRDKFRIS</sequence>
<dbReference type="AlphaFoldDB" id="A0AAW4X633"/>
<accession>A0AAW4X633</accession>
<dbReference type="EMBL" id="JAJGWB010000134">
    <property type="protein sequence ID" value="MCC4478056.1"/>
    <property type="molecule type" value="Genomic_DNA"/>
</dbReference>
<evidence type="ECO:0000313" key="2">
    <source>
        <dbReference type="EMBL" id="MCC4478056.1"/>
    </source>
</evidence>
<dbReference type="InterPro" id="IPR006448">
    <property type="entry name" value="Phage_term_ssu_P27"/>
</dbReference>